<evidence type="ECO:0000256" key="1">
    <source>
        <dbReference type="SAM" id="SignalP"/>
    </source>
</evidence>
<accession>A0AAN5HXI4</accession>
<dbReference type="AlphaFoldDB" id="A0AAN5HXI4"/>
<name>A0AAN5HXI4_9BILA</name>
<feature type="chain" id="PRO_5042852975" evidence="1">
    <location>
        <begin position="20"/>
        <end position="173"/>
    </location>
</feature>
<reference evidence="3" key="1">
    <citation type="submission" date="2022-10" db="EMBL/GenBank/DDBJ databases">
        <title>Genome assembly of Pristionchus species.</title>
        <authorList>
            <person name="Yoshida K."/>
            <person name="Sommer R.J."/>
        </authorList>
    </citation>
    <scope>NUCLEOTIDE SEQUENCE [LARGE SCALE GENOMIC DNA]</scope>
    <source>
        <strain evidence="3">RS5460</strain>
    </source>
</reference>
<dbReference type="Proteomes" id="UP001328107">
    <property type="component" value="Unassembled WGS sequence"/>
</dbReference>
<feature type="non-terminal residue" evidence="2">
    <location>
        <position position="173"/>
    </location>
</feature>
<evidence type="ECO:0000313" key="3">
    <source>
        <dbReference type="Proteomes" id="UP001328107"/>
    </source>
</evidence>
<proteinExistence type="predicted"/>
<sequence length="173" mass="18810">IALVVTTLVVAEFAIRAAAQCTCDPGKMVANQGTPPENFTFADVSYIPSADGCDLTARCGPGWSPLSFNLYYSSTADGNTPILDPDSVANLGAQESYVPARWNTFDFNSMRCKDGNWMVYMPDIDYLGENDPAGDPTSWFMYNSIVCVQPDKPPPSSKCPYCFGEQRESASIT</sequence>
<organism evidence="2 3">
    <name type="scientific">Pristionchus mayeri</name>
    <dbReference type="NCBI Taxonomy" id="1317129"/>
    <lineage>
        <taxon>Eukaryota</taxon>
        <taxon>Metazoa</taxon>
        <taxon>Ecdysozoa</taxon>
        <taxon>Nematoda</taxon>
        <taxon>Chromadorea</taxon>
        <taxon>Rhabditida</taxon>
        <taxon>Rhabditina</taxon>
        <taxon>Diplogasteromorpha</taxon>
        <taxon>Diplogasteroidea</taxon>
        <taxon>Neodiplogasteridae</taxon>
        <taxon>Pristionchus</taxon>
    </lineage>
</organism>
<gene>
    <name evidence="2" type="ORF">PMAYCL1PPCAC_14910</name>
</gene>
<feature type="non-terminal residue" evidence="2">
    <location>
        <position position="1"/>
    </location>
</feature>
<keyword evidence="1" id="KW-0732">Signal</keyword>
<feature type="signal peptide" evidence="1">
    <location>
        <begin position="1"/>
        <end position="19"/>
    </location>
</feature>
<protein>
    <submittedName>
        <fullName evidence="2">Uncharacterized protein</fullName>
    </submittedName>
</protein>
<comment type="caution">
    <text evidence="2">The sequence shown here is derived from an EMBL/GenBank/DDBJ whole genome shotgun (WGS) entry which is preliminary data.</text>
</comment>
<keyword evidence="3" id="KW-1185">Reference proteome</keyword>
<evidence type="ECO:0000313" key="2">
    <source>
        <dbReference type="EMBL" id="GMR44715.1"/>
    </source>
</evidence>
<dbReference type="EMBL" id="BTRK01000004">
    <property type="protein sequence ID" value="GMR44715.1"/>
    <property type="molecule type" value="Genomic_DNA"/>
</dbReference>